<gene>
    <name evidence="2" type="ordered locus">SCATT_50290</name>
</gene>
<sequence length="41" mass="3944">MPTPAGALSHQYPGGTFRTGQAVPHGPGAAASSAVEGSHDA</sequence>
<organism evidence="2 3">
    <name type="scientific">Streptantibioticus cattleyicolor (strain ATCC 35852 / DSM 46488 / JCM 4925 / NBRC 14057 / NRRL 8057)</name>
    <name type="common">Streptomyces cattleya</name>
    <dbReference type="NCBI Taxonomy" id="1003195"/>
    <lineage>
        <taxon>Bacteria</taxon>
        <taxon>Bacillati</taxon>
        <taxon>Actinomycetota</taxon>
        <taxon>Actinomycetes</taxon>
        <taxon>Kitasatosporales</taxon>
        <taxon>Streptomycetaceae</taxon>
        <taxon>Streptantibioticus</taxon>
    </lineage>
</organism>
<dbReference type="HOGENOM" id="CLU_3277134_0_0_11"/>
<protein>
    <submittedName>
        <fullName evidence="2">Uncharacterized protein</fullName>
    </submittedName>
</protein>
<dbReference type="EMBL" id="CP003219">
    <property type="protein sequence ID" value="AEW97400.1"/>
    <property type="molecule type" value="Genomic_DNA"/>
</dbReference>
<keyword evidence="3" id="KW-1185">Reference proteome</keyword>
<proteinExistence type="predicted"/>
<dbReference type="PATRIC" id="fig|1003195.29.peg.5017"/>
<dbReference type="Proteomes" id="UP000007842">
    <property type="component" value="Chromosome"/>
</dbReference>
<dbReference type="AlphaFoldDB" id="G8X3M8"/>
<evidence type="ECO:0000313" key="2">
    <source>
        <dbReference type="EMBL" id="AEW97400.1"/>
    </source>
</evidence>
<dbReference type="STRING" id="1003195.SCATT_50290"/>
<evidence type="ECO:0000313" key="3">
    <source>
        <dbReference type="Proteomes" id="UP000007842"/>
    </source>
</evidence>
<dbReference type="KEGG" id="scy:SCATT_50290"/>
<evidence type="ECO:0000256" key="1">
    <source>
        <dbReference type="SAM" id="MobiDB-lite"/>
    </source>
</evidence>
<feature type="region of interest" description="Disordered" evidence="1">
    <location>
        <begin position="1"/>
        <end position="41"/>
    </location>
</feature>
<name>G8X3M8_STREN</name>
<accession>G8X3M8</accession>
<reference evidence="3" key="1">
    <citation type="submission" date="2011-12" db="EMBL/GenBank/DDBJ databases">
        <title>Complete genome sequence of Streptomyces cattleya strain DSM 46488.</title>
        <authorList>
            <person name="Ou H.-Y."/>
            <person name="Li P."/>
            <person name="Zhao C."/>
            <person name="O'Hagan D."/>
            <person name="Deng Z."/>
        </authorList>
    </citation>
    <scope>NUCLEOTIDE SEQUENCE [LARGE SCALE GENOMIC DNA]</scope>
    <source>
        <strain evidence="3">ATCC 35852 / DSM 46488 / JCM 4925 / NBRC 14057 / NRRL 8057</strain>
    </source>
</reference>